<dbReference type="EMBL" id="JABANO010039627">
    <property type="protein sequence ID" value="KAF4691181.1"/>
    <property type="molecule type" value="Genomic_DNA"/>
</dbReference>
<evidence type="ECO:0000313" key="3">
    <source>
        <dbReference type="Proteomes" id="UP000553632"/>
    </source>
</evidence>
<accession>A0A7J6P761</accession>
<gene>
    <name evidence="2" type="ORF">FOZ63_027409</name>
</gene>
<sequence>MGVNAKLQDPWEGGWKILKAPTEKFPATVVIEKGAMKMVINLAYVKPDPRQHQARSARDGMKTDMTSSASRVALKAEPTALYEMISEPDDEPSYKLYLDDDNDEVEKPDEHVTLRRSKRMRKPVTRLSLGLGNSKSYDNCPIPAVPFEPYTSYAMAFIVAKFHTVLMSSFPNCLTVASSLL</sequence>
<keyword evidence="3" id="KW-1185">Reference proteome</keyword>
<protein>
    <submittedName>
        <fullName evidence="2">Uncharacterized protein</fullName>
    </submittedName>
</protein>
<name>A0A7J6P761_PEROL</name>
<evidence type="ECO:0000313" key="2">
    <source>
        <dbReference type="EMBL" id="KAF4691181.1"/>
    </source>
</evidence>
<organism evidence="2 3">
    <name type="scientific">Perkinsus olseni</name>
    <name type="common">Perkinsus atlanticus</name>
    <dbReference type="NCBI Taxonomy" id="32597"/>
    <lineage>
        <taxon>Eukaryota</taxon>
        <taxon>Sar</taxon>
        <taxon>Alveolata</taxon>
        <taxon>Perkinsozoa</taxon>
        <taxon>Perkinsea</taxon>
        <taxon>Perkinsida</taxon>
        <taxon>Perkinsidae</taxon>
        <taxon>Perkinsus</taxon>
    </lineage>
</organism>
<reference evidence="2 3" key="1">
    <citation type="submission" date="2020-04" db="EMBL/GenBank/DDBJ databases">
        <title>Perkinsus olseni comparative genomics.</title>
        <authorList>
            <person name="Bogema D.R."/>
        </authorList>
    </citation>
    <scope>NUCLEOTIDE SEQUENCE [LARGE SCALE GENOMIC DNA]</scope>
    <source>
        <strain evidence="2 3">ATCC PRA-207</strain>
    </source>
</reference>
<comment type="caution">
    <text evidence="2">The sequence shown here is derived from an EMBL/GenBank/DDBJ whole genome shotgun (WGS) entry which is preliminary data.</text>
</comment>
<evidence type="ECO:0000256" key="1">
    <source>
        <dbReference type="SAM" id="MobiDB-lite"/>
    </source>
</evidence>
<proteinExistence type="predicted"/>
<feature type="compositionally biased region" description="Basic and acidic residues" evidence="1">
    <location>
        <begin position="50"/>
        <end position="62"/>
    </location>
</feature>
<dbReference type="AlphaFoldDB" id="A0A7J6P761"/>
<feature type="region of interest" description="Disordered" evidence="1">
    <location>
        <begin position="50"/>
        <end position="69"/>
    </location>
</feature>
<dbReference type="Proteomes" id="UP000553632">
    <property type="component" value="Unassembled WGS sequence"/>
</dbReference>